<proteinExistence type="predicted"/>
<keyword evidence="3" id="KW-1185">Reference proteome</keyword>
<dbReference type="AlphaFoldDB" id="A0A8J7U6I4"/>
<gene>
    <name evidence="2" type="ORF">J3U88_25990</name>
</gene>
<evidence type="ECO:0000256" key="1">
    <source>
        <dbReference type="SAM" id="MobiDB-lite"/>
    </source>
</evidence>
<evidence type="ECO:0000313" key="2">
    <source>
        <dbReference type="EMBL" id="MBO1321959.1"/>
    </source>
</evidence>
<reference evidence="2" key="1">
    <citation type="submission" date="2021-03" db="EMBL/GenBank/DDBJ databases">
        <authorList>
            <person name="Wang G."/>
        </authorList>
    </citation>
    <scope>NUCLEOTIDE SEQUENCE</scope>
    <source>
        <strain evidence="2">KCTC 12899</strain>
    </source>
</reference>
<name>A0A8J7U6I4_9BACT</name>
<sequence length="96" mass="10003">MHEQPNEEQAPHIQAVGADAPKVDPQEPDPDDPKTGLSGDDSAVAFALGTNRRARATAIQSADPDESDPDNPKAGTLDGGADAISHALGTARRRRP</sequence>
<accession>A0A8J7U6I4</accession>
<dbReference type="Proteomes" id="UP000664417">
    <property type="component" value="Unassembled WGS sequence"/>
</dbReference>
<protein>
    <submittedName>
        <fullName evidence="2">Uncharacterized protein</fullName>
    </submittedName>
</protein>
<dbReference type="RefSeq" id="WP_207861931.1">
    <property type="nucleotide sequence ID" value="NZ_JAFREP010000029.1"/>
</dbReference>
<organism evidence="2 3">
    <name type="scientific">Acanthopleuribacter pedis</name>
    <dbReference type="NCBI Taxonomy" id="442870"/>
    <lineage>
        <taxon>Bacteria</taxon>
        <taxon>Pseudomonadati</taxon>
        <taxon>Acidobacteriota</taxon>
        <taxon>Holophagae</taxon>
        <taxon>Acanthopleuribacterales</taxon>
        <taxon>Acanthopleuribacteraceae</taxon>
        <taxon>Acanthopleuribacter</taxon>
    </lineage>
</organism>
<comment type="caution">
    <text evidence="2">The sequence shown here is derived from an EMBL/GenBank/DDBJ whole genome shotgun (WGS) entry which is preliminary data.</text>
</comment>
<feature type="region of interest" description="Disordered" evidence="1">
    <location>
        <begin position="1"/>
        <end position="96"/>
    </location>
</feature>
<evidence type="ECO:0000313" key="3">
    <source>
        <dbReference type="Proteomes" id="UP000664417"/>
    </source>
</evidence>
<dbReference type="EMBL" id="JAFREP010000029">
    <property type="protein sequence ID" value="MBO1321959.1"/>
    <property type="molecule type" value="Genomic_DNA"/>
</dbReference>